<keyword evidence="2" id="KW-1185">Reference proteome</keyword>
<reference evidence="1" key="1">
    <citation type="submission" date="2021-11" db="EMBL/GenBank/DDBJ databases">
        <title>Fusarium solani-melongenae Genome sequencing and assembly.</title>
        <authorList>
            <person name="Xie S."/>
            <person name="Huang L."/>
            <person name="Zhang X."/>
        </authorList>
    </citation>
    <scope>NUCLEOTIDE SEQUENCE</scope>
    <source>
        <strain evidence="1">CRI 24-3</strain>
    </source>
</reference>
<name>A0ACD3ZJV7_FUSSC</name>
<sequence length="300" mass="33985">MASFQTFRLVPMREEVLGEKDEWAGLSDAKERRKRQNRINKRAARRRQRLTEAHEHEAHFEPPPRTSVSRQLGKDQIDAPSATDVYFPITPDSRLLHVISFNVSRAILTNYFILSTIPLETTRFCSICRVFTLPALEIGVEITLPVSLMPTHVQEQVPHPGWVDLFPSPKLRDNLIFALQKYDIDEDVFLLDLVGEAFGKLCLTSDEVEEQSALVDQRQPAPVAITTEEGDTITPANLASSWIGESGLISWSDPWDTAGWEMTESFAKKWGFLLIGCEDVVNAANKWRETRGENPLIVEI</sequence>
<accession>A0ACD3ZJV7</accession>
<organism evidence="1 2">
    <name type="scientific">Fusarium solani subsp. cucurbitae</name>
    <name type="common">Neocosmosporum cucurbitae</name>
    <dbReference type="NCBI Taxonomy" id="2747967"/>
    <lineage>
        <taxon>Eukaryota</taxon>
        <taxon>Fungi</taxon>
        <taxon>Dikarya</taxon>
        <taxon>Ascomycota</taxon>
        <taxon>Pezizomycotina</taxon>
        <taxon>Sordariomycetes</taxon>
        <taxon>Hypocreomycetidae</taxon>
        <taxon>Hypocreales</taxon>
        <taxon>Nectriaceae</taxon>
        <taxon>Fusarium</taxon>
        <taxon>Fusarium solani species complex</taxon>
    </lineage>
</organism>
<dbReference type="Proteomes" id="UP000830768">
    <property type="component" value="Chromosome 10"/>
</dbReference>
<proteinExistence type="predicted"/>
<gene>
    <name evidence="1" type="ORF">LCI18_012457</name>
</gene>
<protein>
    <submittedName>
        <fullName evidence="1">Uncharacterized protein</fullName>
    </submittedName>
</protein>
<evidence type="ECO:0000313" key="2">
    <source>
        <dbReference type="Proteomes" id="UP000830768"/>
    </source>
</evidence>
<evidence type="ECO:0000313" key="1">
    <source>
        <dbReference type="EMBL" id="UPL01523.1"/>
    </source>
</evidence>
<dbReference type="EMBL" id="CP090038">
    <property type="protein sequence ID" value="UPL01523.1"/>
    <property type="molecule type" value="Genomic_DNA"/>
</dbReference>